<feature type="region of interest" description="Disordered" evidence="1">
    <location>
        <begin position="1"/>
        <end position="236"/>
    </location>
</feature>
<feature type="compositionally biased region" description="Basic and acidic residues" evidence="1">
    <location>
        <begin position="118"/>
        <end position="132"/>
    </location>
</feature>
<feature type="compositionally biased region" description="Low complexity" evidence="1">
    <location>
        <begin position="174"/>
        <end position="184"/>
    </location>
</feature>
<evidence type="ECO:0000256" key="1">
    <source>
        <dbReference type="SAM" id="MobiDB-lite"/>
    </source>
</evidence>
<organism evidence="2 3">
    <name type="scientific">Elaeis guineensis var. tenera</name>
    <name type="common">Oil palm</name>
    <dbReference type="NCBI Taxonomy" id="51953"/>
    <lineage>
        <taxon>Eukaryota</taxon>
        <taxon>Viridiplantae</taxon>
        <taxon>Streptophyta</taxon>
        <taxon>Embryophyta</taxon>
        <taxon>Tracheophyta</taxon>
        <taxon>Spermatophyta</taxon>
        <taxon>Magnoliopsida</taxon>
        <taxon>Liliopsida</taxon>
        <taxon>Arecaceae</taxon>
        <taxon>Arecoideae</taxon>
        <taxon>Cocoseae</taxon>
        <taxon>Elaeidinae</taxon>
        <taxon>Elaeis</taxon>
    </lineage>
</organism>
<reference evidence="3" key="1">
    <citation type="submission" date="2025-08" db="UniProtKB">
        <authorList>
            <consortium name="RefSeq"/>
        </authorList>
    </citation>
    <scope>IDENTIFICATION</scope>
</reference>
<dbReference type="Proteomes" id="UP000504607">
    <property type="component" value="Chromosome 16"/>
</dbReference>
<dbReference type="AlphaFoldDB" id="A0A6I9SC43"/>
<keyword evidence="2" id="KW-1185">Reference proteome</keyword>
<feature type="compositionally biased region" description="Low complexity" evidence="1">
    <location>
        <begin position="91"/>
        <end position="105"/>
    </location>
</feature>
<protein>
    <submittedName>
        <fullName evidence="3">Vegetative cell wall protein gp1-like</fullName>
    </submittedName>
</protein>
<evidence type="ECO:0000313" key="3">
    <source>
        <dbReference type="RefSeq" id="XP_010940797.1"/>
    </source>
</evidence>
<sequence>MRPTDVEIRQYAARKRPASGAGPSRLPKKPTPAVPTVEASTIDQSEPVIALAAPAAQPEERPAEEAAEGTSAVSPAGVAPDDDQEPEHQPTASAATTGGAASNSSIPSLPVPPVGVADRGKAPMDPADDTRSGSRTVPPSAQFPEELDLSGIVPSGAEDQATEEMADPSSGGIAVAEEAVQEQVAKGETAATRDPLPTASPLPTNDPASTVDPVSIAVDTPVIPDLPSVEEIDSEG</sequence>
<feature type="compositionally biased region" description="Low complexity" evidence="1">
    <location>
        <begin position="46"/>
        <end position="57"/>
    </location>
</feature>
<accession>A0A6I9SC43</accession>
<dbReference type="InParanoid" id="A0A6I9SC43"/>
<gene>
    <name evidence="3" type="primary">LOC105059262</name>
</gene>
<proteinExistence type="predicted"/>
<dbReference type="RefSeq" id="XP_010940797.1">
    <property type="nucleotide sequence ID" value="XM_010942495.1"/>
</dbReference>
<evidence type="ECO:0000313" key="2">
    <source>
        <dbReference type="Proteomes" id="UP000504607"/>
    </source>
</evidence>
<name>A0A6I9SC43_ELAGV</name>